<gene>
    <name evidence="6" type="ORF">OXD698_LOCUS52814</name>
</gene>
<dbReference type="GO" id="GO:0009267">
    <property type="term" value="P:cellular response to starvation"/>
    <property type="evidence" value="ECO:0007669"/>
    <property type="project" value="TreeGrafter"/>
</dbReference>
<keyword evidence="3 5" id="KW-0342">GTP-binding</keyword>
<dbReference type="PANTHER" id="PTHR11259">
    <property type="entry name" value="RAS-RELATED GTP BINDING RAG/GTR YEAST"/>
    <property type="match status" value="1"/>
</dbReference>
<reference evidence="6" key="1">
    <citation type="submission" date="2021-02" db="EMBL/GenBank/DDBJ databases">
        <authorList>
            <person name="Nowell W R."/>
        </authorList>
    </citation>
    <scope>NUCLEOTIDE SEQUENCE</scope>
</reference>
<evidence type="ECO:0000256" key="2">
    <source>
        <dbReference type="ARBA" id="ARBA00022741"/>
    </source>
</evidence>
<accession>A0A820QSX1</accession>
<dbReference type="GO" id="GO:0005525">
    <property type="term" value="F:GTP binding"/>
    <property type="evidence" value="ECO:0007669"/>
    <property type="project" value="UniProtKB-UniRule"/>
</dbReference>
<dbReference type="Gene3D" id="3.40.50.300">
    <property type="entry name" value="P-loop containing nucleotide triphosphate hydrolases"/>
    <property type="match status" value="1"/>
</dbReference>
<dbReference type="InterPro" id="IPR027417">
    <property type="entry name" value="P-loop_NTPase"/>
</dbReference>
<comment type="similarity">
    <text evidence="1 5">Belongs to the GTR/RAG GTP-binding protein family.</text>
</comment>
<evidence type="ECO:0000256" key="3">
    <source>
        <dbReference type="ARBA" id="ARBA00023134"/>
    </source>
</evidence>
<dbReference type="GO" id="GO:0005634">
    <property type="term" value="C:nucleus"/>
    <property type="evidence" value="ECO:0007669"/>
    <property type="project" value="TreeGrafter"/>
</dbReference>
<dbReference type="GO" id="GO:1990131">
    <property type="term" value="C:Gtr1-Gtr2 GTPase complex"/>
    <property type="evidence" value="ECO:0007669"/>
    <property type="project" value="TreeGrafter"/>
</dbReference>
<evidence type="ECO:0000256" key="1">
    <source>
        <dbReference type="ARBA" id="ARBA00007756"/>
    </source>
</evidence>
<dbReference type="GO" id="GO:0003924">
    <property type="term" value="F:GTPase activity"/>
    <property type="evidence" value="ECO:0007669"/>
    <property type="project" value="TreeGrafter"/>
</dbReference>
<keyword evidence="2 5" id="KW-0547">Nucleotide-binding</keyword>
<dbReference type="Proteomes" id="UP000663844">
    <property type="component" value="Unassembled WGS sequence"/>
</dbReference>
<dbReference type="PANTHER" id="PTHR11259:SF1">
    <property type="entry name" value="RAS-RELATED GTP-BINDING PROTEIN"/>
    <property type="match status" value="1"/>
</dbReference>
<dbReference type="GO" id="GO:1904263">
    <property type="term" value="P:positive regulation of TORC1 signaling"/>
    <property type="evidence" value="ECO:0007669"/>
    <property type="project" value="TreeGrafter"/>
</dbReference>
<name>A0A820QSX1_9BILA</name>
<organism evidence="6 7">
    <name type="scientific">Adineta steineri</name>
    <dbReference type="NCBI Taxonomy" id="433720"/>
    <lineage>
        <taxon>Eukaryota</taxon>
        <taxon>Metazoa</taxon>
        <taxon>Spiralia</taxon>
        <taxon>Gnathifera</taxon>
        <taxon>Rotifera</taxon>
        <taxon>Eurotatoria</taxon>
        <taxon>Bdelloidea</taxon>
        <taxon>Adinetida</taxon>
        <taxon>Adinetidae</taxon>
        <taxon>Adineta</taxon>
    </lineage>
</organism>
<dbReference type="Pfam" id="PF04670">
    <property type="entry name" value="Gtr1_RagA"/>
    <property type="match status" value="1"/>
</dbReference>
<evidence type="ECO:0000313" key="7">
    <source>
        <dbReference type="Proteomes" id="UP000663844"/>
    </source>
</evidence>
<dbReference type="EMBL" id="CAJOAZ010029276">
    <property type="protein sequence ID" value="CAF4423932.1"/>
    <property type="molecule type" value="Genomic_DNA"/>
</dbReference>
<dbReference type="Gene3D" id="3.30.450.190">
    <property type="match status" value="1"/>
</dbReference>
<comment type="caution">
    <text evidence="6">The sequence shown here is derived from an EMBL/GenBank/DDBJ whole genome shotgun (WGS) entry which is preliminary data.</text>
</comment>
<dbReference type="AlphaFoldDB" id="A0A820QSX1"/>
<proteinExistence type="inferred from homology"/>
<comment type="catalytic activity">
    <reaction evidence="4">
        <text>GTP + H2O = GDP + phosphate + H(+)</text>
        <dbReference type="Rhea" id="RHEA:19669"/>
        <dbReference type="ChEBI" id="CHEBI:15377"/>
        <dbReference type="ChEBI" id="CHEBI:15378"/>
        <dbReference type="ChEBI" id="CHEBI:37565"/>
        <dbReference type="ChEBI" id="CHEBI:43474"/>
        <dbReference type="ChEBI" id="CHEBI:58189"/>
    </reaction>
    <physiologicalReaction direction="left-to-right" evidence="4">
        <dbReference type="Rhea" id="RHEA:19670"/>
    </physiologicalReaction>
</comment>
<evidence type="ECO:0000256" key="4">
    <source>
        <dbReference type="ARBA" id="ARBA00049117"/>
    </source>
</evidence>
<dbReference type="GO" id="GO:0010507">
    <property type="term" value="P:negative regulation of autophagy"/>
    <property type="evidence" value="ECO:0007669"/>
    <property type="project" value="TreeGrafter"/>
</dbReference>
<sequence length="97" mass="11270">MDLISEDMRETVFAERQSILTDLSKPLQCSCFQTSIWDETLYKAWSQIVYQLVPNVKGLERTLTNFAEIIDADEILLFEKATFLVNILIRPKTKEIV</sequence>
<protein>
    <submittedName>
        <fullName evidence="6">Uncharacterized protein</fullName>
    </submittedName>
</protein>
<evidence type="ECO:0000256" key="5">
    <source>
        <dbReference type="RuleBase" id="RU367014"/>
    </source>
</evidence>
<dbReference type="GO" id="GO:0005764">
    <property type="term" value="C:lysosome"/>
    <property type="evidence" value="ECO:0007669"/>
    <property type="project" value="TreeGrafter"/>
</dbReference>
<evidence type="ECO:0000313" key="6">
    <source>
        <dbReference type="EMBL" id="CAF4423932.1"/>
    </source>
</evidence>
<dbReference type="InterPro" id="IPR006762">
    <property type="entry name" value="Gtr1_RagA"/>
</dbReference>